<proteinExistence type="predicted"/>
<evidence type="ECO:0000313" key="1">
    <source>
        <dbReference type="EMBL" id="GIO27047.1"/>
    </source>
</evidence>
<accession>A0A919X6W5</accession>
<dbReference type="Proteomes" id="UP000676917">
    <property type="component" value="Unassembled WGS sequence"/>
</dbReference>
<gene>
    <name evidence="1" type="ORF">J43TS3_16580</name>
</gene>
<keyword evidence="2" id="KW-1185">Reference proteome</keyword>
<protein>
    <submittedName>
        <fullName evidence="1">Uncharacterized protein</fullName>
    </submittedName>
</protein>
<organism evidence="1 2">
    <name type="scientific">Ornithinibacillus bavariensis</name>
    <dbReference type="NCBI Taxonomy" id="545502"/>
    <lineage>
        <taxon>Bacteria</taxon>
        <taxon>Bacillati</taxon>
        <taxon>Bacillota</taxon>
        <taxon>Bacilli</taxon>
        <taxon>Bacillales</taxon>
        <taxon>Bacillaceae</taxon>
        <taxon>Ornithinibacillus</taxon>
    </lineage>
</organism>
<dbReference type="AlphaFoldDB" id="A0A919X6W5"/>
<evidence type="ECO:0000313" key="2">
    <source>
        <dbReference type="Proteomes" id="UP000676917"/>
    </source>
</evidence>
<reference evidence="1" key="1">
    <citation type="submission" date="2021-03" db="EMBL/GenBank/DDBJ databases">
        <title>Antimicrobial resistance genes in bacteria isolated from Japanese honey, and their potential for conferring macrolide and lincosamide resistance in the American foulbrood pathogen Paenibacillus larvae.</title>
        <authorList>
            <person name="Okamoto M."/>
            <person name="Kumagai M."/>
            <person name="Kanamori H."/>
            <person name="Takamatsu D."/>
        </authorList>
    </citation>
    <scope>NUCLEOTIDE SEQUENCE</scope>
    <source>
        <strain evidence="1">J43TS3</strain>
    </source>
</reference>
<sequence length="152" mass="17618">MKKNKKLFLRLAGMSLILMIIFSGVKIAFADQDIGYMISNWLDRKRIESLKEIDNTISEEQATQTSRLKSEINKKIKAAEEQYHSFIESEKLKRVQGLEKYTTQLIEKYEAPEISREETIKKLECIKQKAEIEMDIVLGKKGENELISCSNN</sequence>
<name>A0A919X6W5_9BACI</name>
<dbReference type="RefSeq" id="WP_212920527.1">
    <property type="nucleotide sequence ID" value="NZ_BORP01000002.1"/>
</dbReference>
<dbReference type="EMBL" id="BORP01000002">
    <property type="protein sequence ID" value="GIO27047.1"/>
    <property type="molecule type" value="Genomic_DNA"/>
</dbReference>
<comment type="caution">
    <text evidence="1">The sequence shown here is derived from an EMBL/GenBank/DDBJ whole genome shotgun (WGS) entry which is preliminary data.</text>
</comment>